<feature type="transmembrane region" description="Helical" evidence="1">
    <location>
        <begin position="213"/>
        <end position="234"/>
    </location>
</feature>
<sequence>MNKRVYVTVLFILQCSSIITLEEIGMEKIFGPCTSYEQRHEWYQYYDEKSIRTFMYMNISGSSVSKTNFILYLEPFDNNSIVRSKVCLDKILIVIPTKILLSLGHDEIHTNATIKKYSDTGPTAIKCDKYKNDTNVYVNMGTVKATSNQITTYASNQVKLTFNRSYDNAVVYCLYYVRSGNDRVINITRYVTKTLLVYDDTEDLNHEINGQQLYVIAFGVIIVFALVTIIAILCRNRCRKKIENDADRVSYVELDVPDQVSINVKMNKEPPYAQIIGEIKAPKLESKPTKY</sequence>
<proteinExistence type="predicted"/>
<gene>
    <name evidence="4" type="primary">LOC111350930</name>
</gene>
<dbReference type="AlphaFoldDB" id="A0A9J7DY43"/>
<keyword evidence="1" id="KW-1133">Transmembrane helix</keyword>
<evidence type="ECO:0000313" key="3">
    <source>
        <dbReference type="Proteomes" id="UP000301870"/>
    </source>
</evidence>
<dbReference type="Proteomes" id="UP000301870">
    <property type="component" value="Chromosome 12"/>
</dbReference>
<evidence type="ECO:0000256" key="1">
    <source>
        <dbReference type="SAM" id="Phobius"/>
    </source>
</evidence>
<accession>A0A9J7DY43</accession>
<evidence type="ECO:0000313" key="4">
    <source>
        <dbReference type="RefSeq" id="XP_022818422.1"/>
    </source>
</evidence>
<keyword evidence="1" id="KW-0812">Transmembrane</keyword>
<protein>
    <submittedName>
        <fullName evidence="4">Uncharacterized protein LOC111350930</fullName>
    </submittedName>
</protein>
<name>A0A9J7DY43_SPOLT</name>
<organism evidence="3 4">
    <name type="scientific">Spodoptera litura</name>
    <name type="common">Asian cotton leafworm</name>
    <dbReference type="NCBI Taxonomy" id="69820"/>
    <lineage>
        <taxon>Eukaryota</taxon>
        <taxon>Metazoa</taxon>
        <taxon>Ecdysozoa</taxon>
        <taxon>Arthropoda</taxon>
        <taxon>Hexapoda</taxon>
        <taxon>Insecta</taxon>
        <taxon>Pterygota</taxon>
        <taxon>Neoptera</taxon>
        <taxon>Endopterygota</taxon>
        <taxon>Lepidoptera</taxon>
        <taxon>Glossata</taxon>
        <taxon>Ditrysia</taxon>
        <taxon>Noctuoidea</taxon>
        <taxon>Noctuidae</taxon>
        <taxon>Amphipyrinae</taxon>
        <taxon>Spodoptera</taxon>
    </lineage>
</organism>
<dbReference type="KEGG" id="sliu:111350930"/>
<feature type="chain" id="PRO_5039939554" evidence="2">
    <location>
        <begin position="22"/>
        <end position="291"/>
    </location>
</feature>
<dbReference type="GeneID" id="111350930"/>
<keyword evidence="3" id="KW-1185">Reference proteome</keyword>
<keyword evidence="2" id="KW-0732">Signal</keyword>
<keyword evidence="1" id="KW-0472">Membrane</keyword>
<feature type="signal peptide" evidence="2">
    <location>
        <begin position="1"/>
        <end position="21"/>
    </location>
</feature>
<dbReference type="RefSeq" id="XP_022818422.1">
    <property type="nucleotide sequence ID" value="XM_022962654.1"/>
</dbReference>
<reference evidence="4" key="1">
    <citation type="submission" date="2025-08" db="UniProtKB">
        <authorList>
            <consortium name="RefSeq"/>
        </authorList>
    </citation>
    <scope>IDENTIFICATION</scope>
    <source>
        <strain evidence="4">Ishihara</strain>
        <tissue evidence="4">Whole body</tissue>
    </source>
</reference>
<evidence type="ECO:0000256" key="2">
    <source>
        <dbReference type="SAM" id="SignalP"/>
    </source>
</evidence>